<name>A0A7E4UUD8_PANRE</name>
<evidence type="ECO:0000256" key="1">
    <source>
        <dbReference type="SAM" id="MobiDB-lite"/>
    </source>
</evidence>
<reference evidence="3" key="2">
    <citation type="submission" date="2020-10" db="UniProtKB">
        <authorList>
            <consortium name="WormBaseParasite"/>
        </authorList>
    </citation>
    <scope>IDENTIFICATION</scope>
</reference>
<evidence type="ECO:0000313" key="2">
    <source>
        <dbReference type="Proteomes" id="UP000492821"/>
    </source>
</evidence>
<organism evidence="2 3">
    <name type="scientific">Panagrellus redivivus</name>
    <name type="common">Microworm</name>
    <dbReference type="NCBI Taxonomy" id="6233"/>
    <lineage>
        <taxon>Eukaryota</taxon>
        <taxon>Metazoa</taxon>
        <taxon>Ecdysozoa</taxon>
        <taxon>Nematoda</taxon>
        <taxon>Chromadorea</taxon>
        <taxon>Rhabditida</taxon>
        <taxon>Tylenchina</taxon>
        <taxon>Panagrolaimomorpha</taxon>
        <taxon>Panagrolaimoidea</taxon>
        <taxon>Panagrolaimidae</taxon>
        <taxon>Panagrellus</taxon>
    </lineage>
</organism>
<dbReference type="Proteomes" id="UP000492821">
    <property type="component" value="Unassembled WGS sequence"/>
</dbReference>
<proteinExistence type="predicted"/>
<feature type="region of interest" description="Disordered" evidence="1">
    <location>
        <begin position="1"/>
        <end position="61"/>
    </location>
</feature>
<feature type="compositionally biased region" description="Low complexity" evidence="1">
    <location>
        <begin position="15"/>
        <end position="31"/>
    </location>
</feature>
<reference evidence="2" key="1">
    <citation type="journal article" date="2013" name="Genetics">
        <title>The draft genome and transcriptome of Panagrellus redivivus are shaped by the harsh demands of a free-living lifestyle.</title>
        <authorList>
            <person name="Srinivasan J."/>
            <person name="Dillman A.R."/>
            <person name="Macchietto M.G."/>
            <person name="Heikkinen L."/>
            <person name="Lakso M."/>
            <person name="Fracchia K.M."/>
            <person name="Antoshechkin I."/>
            <person name="Mortazavi A."/>
            <person name="Wong G."/>
            <person name="Sternberg P.W."/>
        </authorList>
    </citation>
    <scope>NUCLEOTIDE SEQUENCE [LARGE SCALE GENOMIC DNA]</scope>
    <source>
        <strain evidence="2">MT8872</strain>
    </source>
</reference>
<dbReference type="AlphaFoldDB" id="A0A7E4UUD8"/>
<dbReference type="WBParaSite" id="Pan_g12632.t1">
    <property type="protein sequence ID" value="Pan_g12632.t1"/>
    <property type="gene ID" value="Pan_g12632"/>
</dbReference>
<accession>A0A7E4UUD8</accession>
<keyword evidence="2" id="KW-1185">Reference proteome</keyword>
<sequence length="97" mass="10544">MSRLSFHAMLRETTSPSSSNVSLGQSSSTSSKKVNPAPSSHHAIRGLHVRLSSSPSRPRRQFIHQKNGGAIDGISIVFDFFDTLFQHSNSSAFNICA</sequence>
<evidence type="ECO:0000313" key="3">
    <source>
        <dbReference type="WBParaSite" id="Pan_g12632.t1"/>
    </source>
</evidence>
<protein>
    <submittedName>
        <fullName evidence="3">Kinesin motor domain-containing protein</fullName>
    </submittedName>
</protein>